<gene>
    <name evidence="2" type="ORF">HanXRQr2_Chr12g0534181</name>
</gene>
<feature type="transmembrane region" description="Helical" evidence="1">
    <location>
        <begin position="120"/>
        <end position="144"/>
    </location>
</feature>
<keyword evidence="3" id="KW-1185">Reference proteome</keyword>
<comment type="caution">
    <text evidence="2">The sequence shown here is derived from an EMBL/GenBank/DDBJ whole genome shotgun (WGS) entry which is preliminary data.</text>
</comment>
<accession>A0A9K3HFC8</accession>
<dbReference type="PANTHER" id="PTHR33782:SF5">
    <property type="entry name" value="MEDIATOR OF RNA POLYMERASE II TRANSCRIPTION SUBUNIT"/>
    <property type="match status" value="1"/>
</dbReference>
<evidence type="ECO:0000256" key="1">
    <source>
        <dbReference type="SAM" id="Phobius"/>
    </source>
</evidence>
<evidence type="ECO:0000313" key="2">
    <source>
        <dbReference type="EMBL" id="KAF5777312.1"/>
    </source>
</evidence>
<name>A0A9K3HFC8_HELAN</name>
<keyword evidence="1" id="KW-1133">Transmembrane helix</keyword>
<protein>
    <submittedName>
        <fullName evidence="2">Uncharacterized protein</fullName>
    </submittedName>
</protein>
<evidence type="ECO:0000313" key="3">
    <source>
        <dbReference type="Proteomes" id="UP000215914"/>
    </source>
</evidence>
<keyword evidence="1" id="KW-0472">Membrane</keyword>
<dbReference type="Gramene" id="mRNA:HanXRQr2_Chr12g0534181">
    <property type="protein sequence ID" value="CDS:HanXRQr2_Chr12g0534181.1"/>
    <property type="gene ID" value="HanXRQr2_Chr12g0534181"/>
</dbReference>
<dbReference type="PANTHER" id="PTHR33782">
    <property type="entry name" value="OS01G0121600 PROTEIN"/>
    <property type="match status" value="1"/>
</dbReference>
<dbReference type="Proteomes" id="UP000215914">
    <property type="component" value="Unassembled WGS sequence"/>
</dbReference>
<dbReference type="EMBL" id="MNCJ02000327">
    <property type="protein sequence ID" value="KAF5777312.1"/>
    <property type="molecule type" value="Genomic_DNA"/>
</dbReference>
<sequence length="150" mass="17021">MQTSSLFHPLTSTGAPFSGKLRHRGHMLCNDHNRLATILLAYKKDGSDSEGKMVDENMIVLRERIRKMKEEMEHNSGGDRLPANWMQWEKTYFYSGDYHSHIYEMIALLQRFLMDCRPSVVLGLVVLFAVGGSTAAVLVLQYLINSIQGS</sequence>
<organism evidence="2 3">
    <name type="scientific">Helianthus annuus</name>
    <name type="common">Common sunflower</name>
    <dbReference type="NCBI Taxonomy" id="4232"/>
    <lineage>
        <taxon>Eukaryota</taxon>
        <taxon>Viridiplantae</taxon>
        <taxon>Streptophyta</taxon>
        <taxon>Embryophyta</taxon>
        <taxon>Tracheophyta</taxon>
        <taxon>Spermatophyta</taxon>
        <taxon>Magnoliopsida</taxon>
        <taxon>eudicotyledons</taxon>
        <taxon>Gunneridae</taxon>
        <taxon>Pentapetalae</taxon>
        <taxon>asterids</taxon>
        <taxon>campanulids</taxon>
        <taxon>Asterales</taxon>
        <taxon>Asteraceae</taxon>
        <taxon>Asteroideae</taxon>
        <taxon>Heliantheae alliance</taxon>
        <taxon>Heliantheae</taxon>
        <taxon>Helianthus</taxon>
    </lineage>
</organism>
<dbReference type="AlphaFoldDB" id="A0A9K3HFC8"/>
<proteinExistence type="predicted"/>
<keyword evidence="1" id="KW-0812">Transmembrane</keyword>
<reference evidence="2" key="1">
    <citation type="journal article" date="2017" name="Nature">
        <title>The sunflower genome provides insights into oil metabolism, flowering and Asterid evolution.</title>
        <authorList>
            <person name="Badouin H."/>
            <person name="Gouzy J."/>
            <person name="Grassa C.J."/>
            <person name="Murat F."/>
            <person name="Staton S.E."/>
            <person name="Cottret L."/>
            <person name="Lelandais-Briere C."/>
            <person name="Owens G.L."/>
            <person name="Carrere S."/>
            <person name="Mayjonade B."/>
            <person name="Legrand L."/>
            <person name="Gill N."/>
            <person name="Kane N.C."/>
            <person name="Bowers J.E."/>
            <person name="Hubner S."/>
            <person name="Bellec A."/>
            <person name="Berard A."/>
            <person name="Berges H."/>
            <person name="Blanchet N."/>
            <person name="Boniface M.C."/>
            <person name="Brunel D."/>
            <person name="Catrice O."/>
            <person name="Chaidir N."/>
            <person name="Claudel C."/>
            <person name="Donnadieu C."/>
            <person name="Faraut T."/>
            <person name="Fievet G."/>
            <person name="Helmstetter N."/>
            <person name="King M."/>
            <person name="Knapp S.J."/>
            <person name="Lai Z."/>
            <person name="Le Paslier M.C."/>
            <person name="Lippi Y."/>
            <person name="Lorenzon L."/>
            <person name="Mandel J.R."/>
            <person name="Marage G."/>
            <person name="Marchand G."/>
            <person name="Marquand E."/>
            <person name="Bret-Mestries E."/>
            <person name="Morien E."/>
            <person name="Nambeesan S."/>
            <person name="Nguyen T."/>
            <person name="Pegot-Espagnet P."/>
            <person name="Pouilly N."/>
            <person name="Raftis F."/>
            <person name="Sallet E."/>
            <person name="Schiex T."/>
            <person name="Thomas J."/>
            <person name="Vandecasteele C."/>
            <person name="Vares D."/>
            <person name="Vear F."/>
            <person name="Vautrin S."/>
            <person name="Crespi M."/>
            <person name="Mangin B."/>
            <person name="Burke J.M."/>
            <person name="Salse J."/>
            <person name="Munos S."/>
            <person name="Vincourt P."/>
            <person name="Rieseberg L.H."/>
            <person name="Langlade N.B."/>
        </authorList>
    </citation>
    <scope>NUCLEOTIDE SEQUENCE</scope>
    <source>
        <tissue evidence="2">Leaves</tissue>
    </source>
</reference>
<reference evidence="2" key="2">
    <citation type="submission" date="2020-06" db="EMBL/GenBank/DDBJ databases">
        <title>Helianthus annuus Genome sequencing and assembly Release 2.</title>
        <authorList>
            <person name="Gouzy J."/>
            <person name="Langlade N."/>
            <person name="Munos S."/>
        </authorList>
    </citation>
    <scope>NUCLEOTIDE SEQUENCE</scope>
    <source>
        <tissue evidence="2">Leaves</tissue>
    </source>
</reference>